<dbReference type="AlphaFoldDB" id="A0ABD2XXR4"/>
<dbReference type="PANTHER" id="PTHR31920">
    <property type="entry name" value="B3 DOMAIN-CONTAINING"/>
    <property type="match status" value="1"/>
</dbReference>
<protein>
    <recommendedName>
        <fullName evidence="6">TF-B3 domain-containing protein</fullName>
    </recommendedName>
</protein>
<dbReference type="Pfam" id="PF02362">
    <property type="entry name" value="B3"/>
    <property type="match status" value="2"/>
</dbReference>
<dbReference type="InterPro" id="IPR015300">
    <property type="entry name" value="DNA-bd_pseudobarrel_sf"/>
</dbReference>
<keyword evidence="4" id="KW-0804">Transcription</keyword>
<dbReference type="EMBL" id="JBJUIK010000017">
    <property type="protein sequence ID" value="KAL3498280.1"/>
    <property type="molecule type" value="Genomic_DNA"/>
</dbReference>
<proteinExistence type="predicted"/>
<dbReference type="GO" id="GO:0005634">
    <property type="term" value="C:nucleus"/>
    <property type="evidence" value="ECO:0007669"/>
    <property type="project" value="UniProtKB-SubCell"/>
</dbReference>
<evidence type="ECO:0000259" key="6">
    <source>
        <dbReference type="PROSITE" id="PS50863"/>
    </source>
</evidence>
<evidence type="ECO:0000256" key="2">
    <source>
        <dbReference type="ARBA" id="ARBA00023015"/>
    </source>
</evidence>
<name>A0ABD2XXR4_9GENT</name>
<keyword evidence="2" id="KW-0805">Transcription regulation</keyword>
<keyword evidence="5" id="KW-0539">Nucleus</keyword>
<dbReference type="Gene3D" id="2.40.330.10">
    <property type="entry name" value="DNA-binding pseudobarrel domain"/>
    <property type="match status" value="2"/>
</dbReference>
<dbReference type="GO" id="GO:0003677">
    <property type="term" value="F:DNA binding"/>
    <property type="evidence" value="ECO:0007669"/>
    <property type="project" value="UniProtKB-KW"/>
</dbReference>
<evidence type="ECO:0000256" key="4">
    <source>
        <dbReference type="ARBA" id="ARBA00023163"/>
    </source>
</evidence>
<dbReference type="InterPro" id="IPR003340">
    <property type="entry name" value="B3_DNA-bd"/>
</dbReference>
<gene>
    <name evidence="7" type="ORF">ACH5RR_041012</name>
</gene>
<accession>A0ABD2XXR4</accession>
<comment type="caution">
    <text evidence="7">The sequence shown here is derived from an EMBL/GenBank/DDBJ whole genome shotgun (WGS) entry which is preliminary data.</text>
</comment>
<dbReference type="InterPro" id="IPR050655">
    <property type="entry name" value="Plant_B3_domain"/>
</dbReference>
<reference evidence="7 8" key="1">
    <citation type="submission" date="2024-11" db="EMBL/GenBank/DDBJ databases">
        <title>A near-complete genome assembly of Cinchona calisaya.</title>
        <authorList>
            <person name="Lian D.C."/>
            <person name="Zhao X.W."/>
            <person name="Wei L."/>
        </authorList>
    </citation>
    <scope>NUCLEOTIDE SEQUENCE [LARGE SCALE GENOMIC DNA]</scope>
    <source>
        <tissue evidence="7">Nenye</tissue>
    </source>
</reference>
<dbReference type="SMART" id="SM01019">
    <property type="entry name" value="B3"/>
    <property type="match status" value="2"/>
</dbReference>
<keyword evidence="8" id="KW-1185">Reference proteome</keyword>
<dbReference type="PANTHER" id="PTHR31920:SF135">
    <property type="entry name" value="B3 DOMAIN-CONTAINING PROTEIN OS03G0621600-RELATED"/>
    <property type="match status" value="1"/>
</dbReference>
<evidence type="ECO:0000256" key="1">
    <source>
        <dbReference type="ARBA" id="ARBA00004123"/>
    </source>
</evidence>
<sequence>MARPSKSGNMGGHADSQKSLKFFKVFNAAKYSNQLHIPSAYTLYMQGNLPDKAVLRDRFGNMWHVKLAKVGNEWFFQKGWSKIVQDNAIEHTDLLVFLFDGDKNFYFKIIGRNSCEKEGVGSLKFQLDKEDKGDEEEKEKEELNKVSIFFPKSELSCSALRKLGNKKKGQECASTSQVNRERDIVDWFGASIFRSGEHAQPRNPYFVTKIRQDKPKALYIPPEVIEIYKLDLPPKLTLCDPLGRTWLSKLHSWKDGRAFYTGGWESLCKENFIDEADSCVCEFVRQHDRGTLVIQIQIVRSGNALETCKTDRP</sequence>
<feature type="domain" description="TF-B3" evidence="6">
    <location>
        <begin position="203"/>
        <end position="302"/>
    </location>
</feature>
<evidence type="ECO:0000313" key="7">
    <source>
        <dbReference type="EMBL" id="KAL3498280.1"/>
    </source>
</evidence>
<evidence type="ECO:0000256" key="5">
    <source>
        <dbReference type="ARBA" id="ARBA00023242"/>
    </source>
</evidence>
<evidence type="ECO:0000256" key="3">
    <source>
        <dbReference type="ARBA" id="ARBA00023125"/>
    </source>
</evidence>
<dbReference type="CDD" id="cd10017">
    <property type="entry name" value="B3_DNA"/>
    <property type="match status" value="2"/>
</dbReference>
<comment type="subcellular location">
    <subcellularLocation>
        <location evidence="1">Nucleus</location>
    </subcellularLocation>
</comment>
<keyword evidence="3" id="KW-0238">DNA-binding</keyword>
<dbReference type="PROSITE" id="PS50863">
    <property type="entry name" value="B3"/>
    <property type="match status" value="2"/>
</dbReference>
<dbReference type="Proteomes" id="UP001630127">
    <property type="component" value="Unassembled WGS sequence"/>
</dbReference>
<feature type="domain" description="TF-B3" evidence="6">
    <location>
        <begin position="20"/>
        <end position="113"/>
    </location>
</feature>
<evidence type="ECO:0000313" key="8">
    <source>
        <dbReference type="Proteomes" id="UP001630127"/>
    </source>
</evidence>
<dbReference type="SUPFAM" id="SSF101936">
    <property type="entry name" value="DNA-binding pseudobarrel domain"/>
    <property type="match status" value="2"/>
</dbReference>
<organism evidence="7 8">
    <name type="scientific">Cinchona calisaya</name>
    <dbReference type="NCBI Taxonomy" id="153742"/>
    <lineage>
        <taxon>Eukaryota</taxon>
        <taxon>Viridiplantae</taxon>
        <taxon>Streptophyta</taxon>
        <taxon>Embryophyta</taxon>
        <taxon>Tracheophyta</taxon>
        <taxon>Spermatophyta</taxon>
        <taxon>Magnoliopsida</taxon>
        <taxon>eudicotyledons</taxon>
        <taxon>Gunneridae</taxon>
        <taxon>Pentapetalae</taxon>
        <taxon>asterids</taxon>
        <taxon>lamiids</taxon>
        <taxon>Gentianales</taxon>
        <taxon>Rubiaceae</taxon>
        <taxon>Cinchonoideae</taxon>
        <taxon>Cinchoneae</taxon>
        <taxon>Cinchona</taxon>
    </lineage>
</organism>